<dbReference type="Proteomes" id="UP000034956">
    <property type="component" value="Unassembled WGS sequence"/>
</dbReference>
<evidence type="ECO:0000256" key="2">
    <source>
        <dbReference type="ARBA" id="ARBA00022553"/>
    </source>
</evidence>
<evidence type="ECO:0000256" key="5">
    <source>
        <dbReference type="ARBA" id="ARBA00023235"/>
    </source>
</evidence>
<proteinExistence type="predicted"/>
<feature type="domain" description="Alpha-D-phosphohexomutase alpha/beta/alpha" evidence="6">
    <location>
        <begin position="4"/>
        <end position="104"/>
    </location>
</feature>
<dbReference type="Pfam" id="PF02880">
    <property type="entry name" value="PGM_PMM_III"/>
    <property type="match status" value="1"/>
</dbReference>
<dbReference type="InterPro" id="IPR036900">
    <property type="entry name" value="A-D-PHexomutase_C_sf"/>
</dbReference>
<evidence type="ECO:0000313" key="8">
    <source>
        <dbReference type="EMBL" id="KKU91625.1"/>
    </source>
</evidence>
<dbReference type="Gene3D" id="3.40.120.10">
    <property type="entry name" value="Alpha-D-Glucose-1,6-Bisphosphate, subunit A, domain 3"/>
    <property type="match status" value="2"/>
</dbReference>
<dbReference type="AlphaFoldDB" id="A0A0G1XBF4"/>
<dbReference type="InterPro" id="IPR005846">
    <property type="entry name" value="A-D-PHexomutase_a/b/a-III"/>
</dbReference>
<keyword evidence="3" id="KW-0479">Metal-binding</keyword>
<protein>
    <submittedName>
        <fullName evidence="8">Phosphomannomutase</fullName>
    </submittedName>
</protein>
<evidence type="ECO:0000259" key="7">
    <source>
        <dbReference type="Pfam" id="PF02880"/>
    </source>
</evidence>
<dbReference type="PRINTS" id="PR00509">
    <property type="entry name" value="PGMPMM"/>
</dbReference>
<dbReference type="GO" id="GO:0005975">
    <property type="term" value="P:carbohydrate metabolic process"/>
    <property type="evidence" value="ECO:0007669"/>
    <property type="project" value="InterPro"/>
</dbReference>
<dbReference type="Gene3D" id="3.30.310.50">
    <property type="entry name" value="Alpha-D-phosphohexomutase, C-terminal domain"/>
    <property type="match status" value="1"/>
</dbReference>
<dbReference type="SUPFAM" id="SSF53738">
    <property type="entry name" value="Phosphoglucomutase, first 3 domains"/>
    <property type="match status" value="2"/>
</dbReference>
<dbReference type="PANTHER" id="PTHR43771:SF1">
    <property type="entry name" value="PHOSPHOMANNOMUTASE"/>
    <property type="match status" value="1"/>
</dbReference>
<gene>
    <name evidence="8" type="ORF">UY23_C0001G0231</name>
</gene>
<evidence type="ECO:0000313" key="9">
    <source>
        <dbReference type="Proteomes" id="UP000034956"/>
    </source>
</evidence>
<name>A0A0G1XBF4_9BACT</name>
<comment type="caution">
    <text evidence="8">The sequence shown here is derived from an EMBL/GenBank/DDBJ whole genome shotgun (WGS) entry which is preliminary data.</text>
</comment>
<organism evidence="8 9">
    <name type="scientific">Candidatus Jorgensenbacteria bacterium GW2011_GWA1_48_11</name>
    <dbReference type="NCBI Taxonomy" id="1618660"/>
    <lineage>
        <taxon>Bacteria</taxon>
        <taxon>Candidatus Joergenseniibacteriota</taxon>
    </lineage>
</organism>
<dbReference type="EMBL" id="LCPF01000001">
    <property type="protein sequence ID" value="KKU91625.1"/>
    <property type="molecule type" value="Genomic_DNA"/>
</dbReference>
<evidence type="ECO:0000256" key="3">
    <source>
        <dbReference type="ARBA" id="ARBA00022723"/>
    </source>
</evidence>
<sequence>MNRRYFNLYTNFLENQANLRRSLRVVLDCSNGPAGLVLRKLKIPKAKFVVLNSKIDDRFPAHGPNPLAARATNQAAKEVRRRKADLAVVFDADADRAIFVDNRGRRLPSYAITLLLSLVQKPPFVADIYVFGSLRYSNLLRKGVYPSKVGTLNIKNEMYRRQASFGAEYSGHFYFRDFFYTDSGILATIKVMNALSQLPHSLADFYDSLPEFHSEQFNVRVKNIRKLMDKIEKTYRRHALKTDHLDGYSFNFRDFLVIVRLSNTESLIRFFVGAKRKSVFRREMSNLKLVIQKIQKNPKNWKNSKNRIMR</sequence>
<dbReference type="PANTHER" id="PTHR43771">
    <property type="entry name" value="PHOSPHOMANNOMUTASE"/>
    <property type="match status" value="1"/>
</dbReference>
<dbReference type="GO" id="GO:0016868">
    <property type="term" value="F:intramolecular phosphotransferase activity"/>
    <property type="evidence" value="ECO:0007669"/>
    <property type="project" value="InterPro"/>
</dbReference>
<keyword evidence="5" id="KW-0413">Isomerase</keyword>
<dbReference type="InterPro" id="IPR005841">
    <property type="entry name" value="Alpha-D-phosphohexomutase_SF"/>
</dbReference>
<evidence type="ECO:0000259" key="6">
    <source>
        <dbReference type="Pfam" id="PF02879"/>
    </source>
</evidence>
<keyword evidence="4" id="KW-0460">Magnesium</keyword>
<evidence type="ECO:0000256" key="1">
    <source>
        <dbReference type="ARBA" id="ARBA00001946"/>
    </source>
</evidence>
<reference evidence="8 9" key="1">
    <citation type="journal article" date="2015" name="Nature">
        <title>rRNA introns, odd ribosomes, and small enigmatic genomes across a large radiation of phyla.</title>
        <authorList>
            <person name="Brown C.T."/>
            <person name="Hug L.A."/>
            <person name="Thomas B.C."/>
            <person name="Sharon I."/>
            <person name="Castelle C.J."/>
            <person name="Singh A."/>
            <person name="Wilkins M.J."/>
            <person name="Williams K.H."/>
            <person name="Banfield J.F."/>
        </authorList>
    </citation>
    <scope>NUCLEOTIDE SEQUENCE [LARGE SCALE GENOMIC DNA]</scope>
</reference>
<evidence type="ECO:0000256" key="4">
    <source>
        <dbReference type="ARBA" id="ARBA00022842"/>
    </source>
</evidence>
<feature type="domain" description="Alpha-D-phosphohexomutase alpha/beta/alpha" evidence="7">
    <location>
        <begin position="144"/>
        <end position="210"/>
    </location>
</feature>
<dbReference type="Pfam" id="PF02879">
    <property type="entry name" value="PGM_PMM_II"/>
    <property type="match status" value="1"/>
</dbReference>
<accession>A0A0G1XBF4</accession>
<dbReference type="GO" id="GO:0046872">
    <property type="term" value="F:metal ion binding"/>
    <property type="evidence" value="ECO:0007669"/>
    <property type="project" value="UniProtKB-KW"/>
</dbReference>
<keyword evidence="2" id="KW-0597">Phosphoprotein</keyword>
<dbReference type="InterPro" id="IPR016055">
    <property type="entry name" value="A-D-PHexomutase_a/b/a-I/II/III"/>
</dbReference>
<dbReference type="SUPFAM" id="SSF55957">
    <property type="entry name" value="Phosphoglucomutase, C-terminal domain"/>
    <property type="match status" value="1"/>
</dbReference>
<comment type="cofactor">
    <cofactor evidence="1">
        <name>Mg(2+)</name>
        <dbReference type="ChEBI" id="CHEBI:18420"/>
    </cofactor>
</comment>
<dbReference type="InterPro" id="IPR005845">
    <property type="entry name" value="A-D-PHexomutase_a/b/a-II"/>
</dbReference>